<dbReference type="EMBL" id="MU863644">
    <property type="protein sequence ID" value="KAK4100006.1"/>
    <property type="molecule type" value="Genomic_DNA"/>
</dbReference>
<reference evidence="1" key="1">
    <citation type="journal article" date="2023" name="Mol. Phylogenet. Evol.">
        <title>Genome-scale phylogeny and comparative genomics of the fungal order Sordariales.</title>
        <authorList>
            <person name="Hensen N."/>
            <person name="Bonometti L."/>
            <person name="Westerberg I."/>
            <person name="Brannstrom I.O."/>
            <person name="Guillou S."/>
            <person name="Cros-Aarteil S."/>
            <person name="Calhoun S."/>
            <person name="Haridas S."/>
            <person name="Kuo A."/>
            <person name="Mondo S."/>
            <person name="Pangilinan J."/>
            <person name="Riley R."/>
            <person name="LaButti K."/>
            <person name="Andreopoulos B."/>
            <person name="Lipzen A."/>
            <person name="Chen C."/>
            <person name="Yan M."/>
            <person name="Daum C."/>
            <person name="Ng V."/>
            <person name="Clum A."/>
            <person name="Steindorff A."/>
            <person name="Ohm R.A."/>
            <person name="Martin F."/>
            <person name="Silar P."/>
            <person name="Natvig D.O."/>
            <person name="Lalanne C."/>
            <person name="Gautier V."/>
            <person name="Ament-Velasquez S.L."/>
            <person name="Kruys A."/>
            <person name="Hutchinson M.I."/>
            <person name="Powell A.J."/>
            <person name="Barry K."/>
            <person name="Miller A.N."/>
            <person name="Grigoriev I.V."/>
            <person name="Debuchy R."/>
            <person name="Gladieux P."/>
            <person name="Hiltunen Thoren M."/>
            <person name="Johannesson H."/>
        </authorList>
    </citation>
    <scope>NUCLEOTIDE SEQUENCE</scope>
    <source>
        <strain evidence="1">CBS 757.83</strain>
    </source>
</reference>
<gene>
    <name evidence="1" type="ORF">N658DRAFT_144088</name>
</gene>
<name>A0AAN6Q2X5_9PEZI</name>
<comment type="caution">
    <text evidence="1">The sequence shown here is derived from an EMBL/GenBank/DDBJ whole genome shotgun (WGS) entry which is preliminary data.</text>
</comment>
<sequence length="86" mass="9180">MLHCSRRKRHGRFAVLSSLADGCPVAARERAVVLSKSGPFLDINDIGAVVTGRSTPTSQMDSLRPPTVCCFVLGGILKRLIKGETG</sequence>
<accession>A0AAN6Q2X5</accession>
<proteinExistence type="predicted"/>
<reference evidence="1" key="2">
    <citation type="submission" date="2023-05" db="EMBL/GenBank/DDBJ databases">
        <authorList>
            <consortium name="Lawrence Berkeley National Laboratory"/>
            <person name="Steindorff A."/>
            <person name="Hensen N."/>
            <person name="Bonometti L."/>
            <person name="Westerberg I."/>
            <person name="Brannstrom I.O."/>
            <person name="Guillou S."/>
            <person name="Cros-Aarteil S."/>
            <person name="Calhoun S."/>
            <person name="Haridas S."/>
            <person name="Kuo A."/>
            <person name="Mondo S."/>
            <person name="Pangilinan J."/>
            <person name="Riley R."/>
            <person name="Labutti K."/>
            <person name="Andreopoulos B."/>
            <person name="Lipzen A."/>
            <person name="Chen C."/>
            <person name="Yanf M."/>
            <person name="Daum C."/>
            <person name="Ng V."/>
            <person name="Clum A."/>
            <person name="Ohm R."/>
            <person name="Martin F."/>
            <person name="Silar P."/>
            <person name="Natvig D."/>
            <person name="Lalanne C."/>
            <person name="Gautier V."/>
            <person name="Ament-Velasquez S.L."/>
            <person name="Kruys A."/>
            <person name="Hutchinson M.I."/>
            <person name="Powell A.J."/>
            <person name="Barry K."/>
            <person name="Miller A.N."/>
            <person name="Grigoriev I.V."/>
            <person name="Debuchy R."/>
            <person name="Gladieux P."/>
            <person name="Thoren M.H."/>
            <person name="Johannesson H."/>
        </authorList>
    </citation>
    <scope>NUCLEOTIDE SEQUENCE</scope>
    <source>
        <strain evidence="1">CBS 757.83</strain>
    </source>
</reference>
<protein>
    <submittedName>
        <fullName evidence="1">Uncharacterized protein</fullName>
    </submittedName>
</protein>
<organism evidence="1 2">
    <name type="scientific">Parathielavia hyrcaniae</name>
    <dbReference type="NCBI Taxonomy" id="113614"/>
    <lineage>
        <taxon>Eukaryota</taxon>
        <taxon>Fungi</taxon>
        <taxon>Dikarya</taxon>
        <taxon>Ascomycota</taxon>
        <taxon>Pezizomycotina</taxon>
        <taxon>Sordariomycetes</taxon>
        <taxon>Sordariomycetidae</taxon>
        <taxon>Sordariales</taxon>
        <taxon>Chaetomiaceae</taxon>
        <taxon>Parathielavia</taxon>
    </lineage>
</organism>
<dbReference type="AlphaFoldDB" id="A0AAN6Q2X5"/>
<keyword evidence="2" id="KW-1185">Reference proteome</keyword>
<dbReference type="Proteomes" id="UP001305647">
    <property type="component" value="Unassembled WGS sequence"/>
</dbReference>
<evidence type="ECO:0000313" key="2">
    <source>
        <dbReference type="Proteomes" id="UP001305647"/>
    </source>
</evidence>
<evidence type="ECO:0000313" key="1">
    <source>
        <dbReference type="EMBL" id="KAK4100006.1"/>
    </source>
</evidence>